<evidence type="ECO:0000313" key="2">
    <source>
        <dbReference type="Proteomes" id="UP001140234"/>
    </source>
</evidence>
<gene>
    <name evidence="1" type="ORF">IWQ57_006825</name>
</gene>
<feature type="non-terminal residue" evidence="1">
    <location>
        <position position="339"/>
    </location>
</feature>
<comment type="caution">
    <text evidence="1">The sequence shown here is derived from an EMBL/GenBank/DDBJ whole genome shotgun (WGS) entry which is preliminary data.</text>
</comment>
<evidence type="ECO:0000313" key="1">
    <source>
        <dbReference type="EMBL" id="KAJ2758463.1"/>
    </source>
</evidence>
<protein>
    <submittedName>
        <fullName evidence="1">Uncharacterized protein</fullName>
    </submittedName>
</protein>
<proteinExistence type="predicted"/>
<organism evidence="1 2">
    <name type="scientific">Coemansia nantahalensis</name>
    <dbReference type="NCBI Taxonomy" id="2789366"/>
    <lineage>
        <taxon>Eukaryota</taxon>
        <taxon>Fungi</taxon>
        <taxon>Fungi incertae sedis</taxon>
        <taxon>Zoopagomycota</taxon>
        <taxon>Kickxellomycotina</taxon>
        <taxon>Kickxellomycetes</taxon>
        <taxon>Kickxellales</taxon>
        <taxon>Kickxellaceae</taxon>
        <taxon>Coemansia</taxon>
    </lineage>
</organism>
<dbReference type="Proteomes" id="UP001140234">
    <property type="component" value="Unassembled WGS sequence"/>
</dbReference>
<name>A0ACC1JIP9_9FUNG</name>
<reference evidence="1" key="1">
    <citation type="submission" date="2022-07" db="EMBL/GenBank/DDBJ databases">
        <title>Phylogenomic reconstructions and comparative analyses of Kickxellomycotina fungi.</title>
        <authorList>
            <person name="Reynolds N.K."/>
            <person name="Stajich J.E."/>
            <person name="Barry K."/>
            <person name="Grigoriev I.V."/>
            <person name="Crous P."/>
            <person name="Smith M.E."/>
        </authorList>
    </citation>
    <scope>NUCLEOTIDE SEQUENCE</scope>
    <source>
        <strain evidence="1">CBS 109366</strain>
    </source>
</reference>
<dbReference type="EMBL" id="JANBUJ010004104">
    <property type="protein sequence ID" value="KAJ2758463.1"/>
    <property type="molecule type" value="Genomic_DNA"/>
</dbReference>
<keyword evidence="2" id="KW-1185">Reference proteome</keyword>
<sequence length="339" mass="37382">LGTRGVRAPRKKSPHRGGQRRGHGARVRGIGRRRQRAVRQQLCDLRRDQERAAQPRHRGAVPNPSEHAAAHPRRVRRAGPGADGYRKDAGVLPAHDREPAKVVAAAGPWAPPARGHPRADPRAGQAGRQRDRVDDEKVPRRHRVRRHIDPGAALCAAQRRRLCGWHARARHRPDQPPEPAPGQRRVYLPGRGGPDAGHWLQGRHGKGAAGGQAAARRRLVPDAAVLGDRARVGQPGRARLYAGRPQKDRPDRVAKAQDQRDDHVHGHHDAVEDAPRRRGRPGRGARQGRAQHHLHRDKVGRQQAGHVVQVLRRRAGAARRHCAGAARADAAGLPQRHRP</sequence>
<accession>A0ACC1JIP9</accession>
<feature type="non-terminal residue" evidence="1">
    <location>
        <position position="1"/>
    </location>
</feature>